<organism evidence="1 2">
    <name type="scientific">Thalassobius vesicularis</name>
    <dbReference type="NCBI Taxonomy" id="1294297"/>
    <lineage>
        <taxon>Bacteria</taxon>
        <taxon>Pseudomonadati</taxon>
        <taxon>Pseudomonadota</taxon>
        <taxon>Alphaproteobacteria</taxon>
        <taxon>Rhodobacterales</taxon>
        <taxon>Roseobacteraceae</taxon>
        <taxon>Thalassovita</taxon>
    </lineage>
</organism>
<comment type="caution">
    <text evidence="1">The sequence shown here is derived from an EMBL/GenBank/DDBJ whole genome shotgun (WGS) entry which is preliminary data.</text>
</comment>
<evidence type="ECO:0000313" key="1">
    <source>
        <dbReference type="EMBL" id="THD73264.1"/>
    </source>
</evidence>
<dbReference type="Pfam" id="PF20181">
    <property type="entry name" value="DUF6544"/>
    <property type="match status" value="1"/>
</dbReference>
<sequence>MLIWINIAVIILGGAAFLQSRRVRSQVRGLTAQLGRSDGVIRSDLPEEVRSFAIRCGATGDKRLVRYSQSTEMELKPGAGWQPYAASQWVDVVEAGFVWLARQMRWGVATVQVIDTYVRGQGLLIAWLLGLVRVARAEGAEMNRAEAMRYLAELPWAPDAILSNPSLRWTVLGGDRWQVALGEVQVTFMLNANGDIQEVHANDRPSLEGGKTVLRQWRGIFGDYGWIGGRRIPLTAEVGYIVDGAYAPYFRGRITDYALR</sequence>
<keyword evidence="2" id="KW-1185">Reference proteome</keyword>
<dbReference type="InterPro" id="IPR046674">
    <property type="entry name" value="DUF6544"/>
</dbReference>
<dbReference type="AlphaFoldDB" id="A0A4V6RRW1"/>
<accession>A0A4V6RRW1</accession>
<gene>
    <name evidence="1" type="ORF">E7681_11215</name>
</gene>
<proteinExistence type="predicted"/>
<dbReference type="EMBL" id="SSMD01000005">
    <property type="protein sequence ID" value="THD73264.1"/>
    <property type="molecule type" value="Genomic_DNA"/>
</dbReference>
<evidence type="ECO:0000313" key="2">
    <source>
        <dbReference type="Proteomes" id="UP000306113"/>
    </source>
</evidence>
<dbReference type="RefSeq" id="WP_136339393.1">
    <property type="nucleotide sequence ID" value="NZ_SSMD01000005.1"/>
</dbReference>
<dbReference type="OrthoDB" id="3671061at2"/>
<name>A0A4V6RRW1_9RHOB</name>
<protein>
    <submittedName>
        <fullName evidence="1">Uncharacterized protein</fullName>
    </submittedName>
</protein>
<reference evidence="1 2" key="1">
    <citation type="submission" date="2019-04" db="EMBL/GenBank/DDBJ databases">
        <title>Draft genome sequence of Youngimonas vesicularis.</title>
        <authorList>
            <person name="Hameed A."/>
        </authorList>
    </citation>
    <scope>NUCLEOTIDE SEQUENCE [LARGE SCALE GENOMIC DNA]</scope>
    <source>
        <strain evidence="1 2">CC-AMW-E</strain>
    </source>
</reference>
<dbReference type="Proteomes" id="UP000306113">
    <property type="component" value="Unassembled WGS sequence"/>
</dbReference>